<name>A0A6M3JCY2_9ZZZZ</name>
<accession>A0A6M3JCY2</accession>
<proteinExistence type="predicted"/>
<dbReference type="EMBL" id="MT142529">
    <property type="protein sequence ID" value="QJA84428.1"/>
    <property type="molecule type" value="Genomic_DNA"/>
</dbReference>
<protein>
    <submittedName>
        <fullName evidence="1">Uncharacterized protein</fullName>
    </submittedName>
</protein>
<evidence type="ECO:0000313" key="2">
    <source>
        <dbReference type="EMBL" id="QJA84428.1"/>
    </source>
</evidence>
<gene>
    <name evidence="2" type="ORF">MM415A00192_0037</name>
    <name evidence="1" type="ORF">MM415B00178_0045</name>
</gene>
<reference evidence="1" key="1">
    <citation type="submission" date="2020-03" db="EMBL/GenBank/DDBJ databases">
        <title>The deep terrestrial virosphere.</title>
        <authorList>
            <person name="Holmfeldt K."/>
            <person name="Nilsson E."/>
            <person name="Simone D."/>
            <person name="Lopez-Fernandez M."/>
            <person name="Wu X."/>
            <person name="de Brujin I."/>
            <person name="Lundin D."/>
            <person name="Andersson A."/>
            <person name="Bertilsson S."/>
            <person name="Dopson M."/>
        </authorList>
    </citation>
    <scope>NUCLEOTIDE SEQUENCE</scope>
    <source>
        <strain evidence="2">MM415A00192</strain>
        <strain evidence="1">MM415B00178</strain>
    </source>
</reference>
<organism evidence="1">
    <name type="scientific">viral metagenome</name>
    <dbReference type="NCBI Taxonomy" id="1070528"/>
    <lineage>
        <taxon>unclassified sequences</taxon>
        <taxon>metagenomes</taxon>
        <taxon>organismal metagenomes</taxon>
    </lineage>
</organism>
<evidence type="ECO:0000313" key="1">
    <source>
        <dbReference type="EMBL" id="QJA67663.1"/>
    </source>
</evidence>
<sequence length="206" mass="21299">MEEQMDKIKGYLSMVGRSSFFGPQATVTQASECELVVDVDMNDVANYNNATGALLTIAATGQPDVPRTLDIWVTDANGTVTAGTLVVTGFDQNGVAQVEEFDIFVVGSVGGHVHGSKAFSFISSVLLKSVTGTAADGDTIAVGAGNKIGLTAQPGAIYGDVIAANFNGAAEVGTFDRTYGTYTPAGTLADGSQLEVLFTYKLEIPA</sequence>
<dbReference type="AlphaFoldDB" id="A0A6M3JCY2"/>
<dbReference type="EMBL" id="MT141574">
    <property type="protein sequence ID" value="QJA67663.1"/>
    <property type="molecule type" value="Genomic_DNA"/>
</dbReference>